<gene>
    <name evidence="5" type="ORF">UT92_C0021G0006</name>
</gene>
<evidence type="ECO:0000256" key="3">
    <source>
        <dbReference type="SAM" id="MobiDB-lite"/>
    </source>
</evidence>
<dbReference type="InterPro" id="IPR048289">
    <property type="entry name" value="RRM2_NsCP33-like"/>
</dbReference>
<dbReference type="CDD" id="cd21608">
    <property type="entry name" value="RRM2_NsCP33_like"/>
    <property type="match status" value="1"/>
</dbReference>
<dbReference type="PANTHER" id="PTHR48025">
    <property type="entry name" value="OS02G0815200 PROTEIN"/>
    <property type="match status" value="1"/>
</dbReference>
<dbReference type="Pfam" id="PF00076">
    <property type="entry name" value="RRM_1"/>
    <property type="match status" value="1"/>
</dbReference>
<sequence length="98" mass="11001">MKLFVGNLPFSAKQDSLEELFSQAGKVESCNIITDKFSGQSRGFAFVEMETEDGAKAAIEKFNNYEMDGRKLVVNESRPKEDSGRRDNPRGSFSRDRG</sequence>
<accession>A0A0G0RPF4</accession>
<dbReference type="EMBL" id="LBYQ01000021">
    <property type="protein sequence ID" value="KKR54363.1"/>
    <property type="molecule type" value="Genomic_DNA"/>
</dbReference>
<dbReference type="PATRIC" id="fig|1618406.3.peg.291"/>
<dbReference type="SMART" id="SM00360">
    <property type="entry name" value="RRM"/>
    <property type="match status" value="1"/>
</dbReference>
<dbReference type="PROSITE" id="PS50102">
    <property type="entry name" value="RRM"/>
    <property type="match status" value="1"/>
</dbReference>
<evidence type="ECO:0000259" key="4">
    <source>
        <dbReference type="PROSITE" id="PS50102"/>
    </source>
</evidence>
<dbReference type="InterPro" id="IPR050502">
    <property type="entry name" value="Euk_RNA-bind_prot"/>
</dbReference>
<feature type="region of interest" description="Disordered" evidence="3">
    <location>
        <begin position="71"/>
        <end position="98"/>
    </location>
</feature>
<reference evidence="5 6" key="1">
    <citation type="journal article" date="2015" name="Nature">
        <title>rRNA introns, odd ribosomes, and small enigmatic genomes across a large radiation of phyla.</title>
        <authorList>
            <person name="Brown C.T."/>
            <person name="Hug L.A."/>
            <person name="Thomas B.C."/>
            <person name="Sharon I."/>
            <person name="Castelle C.J."/>
            <person name="Singh A."/>
            <person name="Wilkins M.J."/>
            <person name="Williams K.H."/>
            <person name="Banfield J.F."/>
        </authorList>
    </citation>
    <scope>NUCLEOTIDE SEQUENCE [LARGE SCALE GENOMIC DNA]</scope>
</reference>
<keyword evidence="2" id="KW-0694">RNA-binding</keyword>
<comment type="caution">
    <text evidence="5">The sequence shown here is derived from an EMBL/GenBank/DDBJ whole genome shotgun (WGS) entry which is preliminary data.</text>
</comment>
<evidence type="ECO:0000256" key="1">
    <source>
        <dbReference type="ARBA" id="ARBA00022737"/>
    </source>
</evidence>
<keyword evidence="1" id="KW-0677">Repeat</keyword>
<evidence type="ECO:0000313" key="6">
    <source>
        <dbReference type="Proteomes" id="UP000034489"/>
    </source>
</evidence>
<dbReference type="Gene3D" id="3.30.70.330">
    <property type="match status" value="1"/>
</dbReference>
<evidence type="ECO:0000313" key="5">
    <source>
        <dbReference type="EMBL" id="KKR54363.1"/>
    </source>
</evidence>
<dbReference type="InterPro" id="IPR012677">
    <property type="entry name" value="Nucleotide-bd_a/b_plait_sf"/>
</dbReference>
<dbReference type="PANTHER" id="PTHR48025:SF1">
    <property type="entry name" value="RRM DOMAIN-CONTAINING PROTEIN"/>
    <property type="match status" value="1"/>
</dbReference>
<dbReference type="Proteomes" id="UP000034489">
    <property type="component" value="Unassembled WGS sequence"/>
</dbReference>
<feature type="domain" description="RRM" evidence="4">
    <location>
        <begin position="1"/>
        <end position="79"/>
    </location>
</feature>
<protein>
    <submittedName>
        <fullName evidence="5">RNP-1 like protein RNA-binding protein</fullName>
    </submittedName>
</protein>
<dbReference type="SUPFAM" id="SSF54928">
    <property type="entry name" value="RNA-binding domain, RBD"/>
    <property type="match status" value="1"/>
</dbReference>
<organism evidence="5 6">
    <name type="scientific">Candidatus Curtissbacteria bacterium GW2011_GWA1_40_24</name>
    <dbReference type="NCBI Taxonomy" id="1618406"/>
    <lineage>
        <taxon>Bacteria</taxon>
        <taxon>Candidatus Curtissiibacteriota</taxon>
    </lineage>
</organism>
<dbReference type="InterPro" id="IPR035979">
    <property type="entry name" value="RBD_domain_sf"/>
</dbReference>
<evidence type="ECO:0000256" key="2">
    <source>
        <dbReference type="ARBA" id="ARBA00022884"/>
    </source>
</evidence>
<proteinExistence type="predicted"/>
<name>A0A0G0RPF4_9BACT</name>
<dbReference type="InterPro" id="IPR000504">
    <property type="entry name" value="RRM_dom"/>
</dbReference>
<dbReference type="GO" id="GO:0003729">
    <property type="term" value="F:mRNA binding"/>
    <property type="evidence" value="ECO:0007669"/>
    <property type="project" value="TreeGrafter"/>
</dbReference>
<dbReference type="AlphaFoldDB" id="A0A0G0RPF4"/>